<dbReference type="Ensembl" id="ENSPMRT00000031547.1">
    <property type="protein sequence ID" value="ENSPMRP00000029744.1"/>
    <property type="gene ID" value="ENSPMRG00000019149.1"/>
</dbReference>
<dbReference type="GO" id="GO:0000978">
    <property type="term" value="F:RNA polymerase II cis-regulatory region sequence-specific DNA binding"/>
    <property type="evidence" value="ECO:0007669"/>
    <property type="project" value="TreeGrafter"/>
</dbReference>
<evidence type="ECO:0000256" key="4">
    <source>
        <dbReference type="ARBA" id="ARBA00022771"/>
    </source>
</evidence>
<dbReference type="InterPro" id="IPR036236">
    <property type="entry name" value="Znf_C2H2_sf"/>
</dbReference>
<dbReference type="AlphaFoldDB" id="A0A670K238"/>
<sequence>MLRPGERKWWESKTIVRQMQPLQRNSQPKPFRRAQGNRAKKNGTGAPDEEVSKLQKASWEAEPRPVNAESTAAVLPNTQSLAISLQEKPSQDVPETMVEEQLPGATADTATYPLEKYYVEQSKFHCKACSFACSRLSTIRSHVEDGCRGSEQFCCPLCSKPFRSKRAVKIHQLEGHHVRIKHEGEKPHKCPYCEFSTTRRYRLDAHQSLHTGVGRIACPTCGQTFGTNSKLRIHRT</sequence>
<feature type="domain" description="C2H2-type" evidence="9">
    <location>
        <begin position="153"/>
        <end position="187"/>
    </location>
</feature>
<feature type="domain" description="C2H2-type" evidence="9">
    <location>
        <begin position="216"/>
        <end position="236"/>
    </location>
</feature>
<dbReference type="InterPro" id="IPR013087">
    <property type="entry name" value="Znf_C2H2_type"/>
</dbReference>
<proteinExistence type="predicted"/>
<dbReference type="GO" id="GO:0000981">
    <property type="term" value="F:DNA-binding transcription factor activity, RNA polymerase II-specific"/>
    <property type="evidence" value="ECO:0007669"/>
    <property type="project" value="TreeGrafter"/>
</dbReference>
<keyword evidence="6" id="KW-0539">Nucleus</keyword>
<dbReference type="Gene3D" id="3.30.160.60">
    <property type="entry name" value="Classic Zinc Finger"/>
    <property type="match status" value="2"/>
</dbReference>
<keyword evidence="5" id="KW-0862">Zinc</keyword>
<reference evidence="10" key="3">
    <citation type="submission" date="2025-09" db="UniProtKB">
        <authorList>
            <consortium name="Ensembl"/>
        </authorList>
    </citation>
    <scope>IDENTIFICATION</scope>
</reference>
<dbReference type="SMART" id="SM00355">
    <property type="entry name" value="ZnF_C2H2"/>
    <property type="match status" value="4"/>
</dbReference>
<name>A0A670K238_PODMU</name>
<evidence type="ECO:0000256" key="8">
    <source>
        <dbReference type="SAM" id="MobiDB-lite"/>
    </source>
</evidence>
<dbReference type="FunFam" id="3.30.160.60:FF:000100">
    <property type="entry name" value="Zinc finger 45-like"/>
    <property type="match status" value="1"/>
</dbReference>
<dbReference type="GeneTree" id="ENSGT00940000163074"/>
<organism evidence="10 11">
    <name type="scientific">Podarcis muralis</name>
    <name type="common">Wall lizard</name>
    <name type="synonym">Lacerta muralis</name>
    <dbReference type="NCBI Taxonomy" id="64176"/>
    <lineage>
        <taxon>Eukaryota</taxon>
        <taxon>Metazoa</taxon>
        <taxon>Chordata</taxon>
        <taxon>Craniata</taxon>
        <taxon>Vertebrata</taxon>
        <taxon>Euteleostomi</taxon>
        <taxon>Lepidosauria</taxon>
        <taxon>Squamata</taxon>
        <taxon>Bifurcata</taxon>
        <taxon>Unidentata</taxon>
        <taxon>Episquamata</taxon>
        <taxon>Laterata</taxon>
        <taxon>Lacertibaenia</taxon>
        <taxon>Lacertidae</taxon>
        <taxon>Podarcis</taxon>
    </lineage>
</organism>
<evidence type="ECO:0000256" key="2">
    <source>
        <dbReference type="ARBA" id="ARBA00022723"/>
    </source>
</evidence>
<dbReference type="PANTHER" id="PTHR24388">
    <property type="entry name" value="ZINC FINGER PROTEIN"/>
    <property type="match status" value="1"/>
</dbReference>
<keyword evidence="2" id="KW-0479">Metal-binding</keyword>
<dbReference type="GO" id="GO:0008270">
    <property type="term" value="F:zinc ion binding"/>
    <property type="evidence" value="ECO:0007669"/>
    <property type="project" value="UniProtKB-KW"/>
</dbReference>
<feature type="region of interest" description="Disordered" evidence="8">
    <location>
        <begin position="17"/>
        <end position="66"/>
    </location>
</feature>
<dbReference type="PROSITE" id="PS50157">
    <property type="entry name" value="ZINC_FINGER_C2H2_2"/>
    <property type="match status" value="3"/>
</dbReference>
<dbReference type="Pfam" id="PF00096">
    <property type="entry name" value="zf-C2H2"/>
    <property type="match status" value="1"/>
</dbReference>
<evidence type="ECO:0000313" key="10">
    <source>
        <dbReference type="Ensembl" id="ENSPMRP00000029744.1"/>
    </source>
</evidence>
<evidence type="ECO:0000256" key="3">
    <source>
        <dbReference type="ARBA" id="ARBA00022737"/>
    </source>
</evidence>
<evidence type="ECO:0000259" key="9">
    <source>
        <dbReference type="PROSITE" id="PS50157"/>
    </source>
</evidence>
<protein>
    <submittedName>
        <fullName evidence="10">Zinc finger protein 142</fullName>
    </submittedName>
</protein>
<dbReference type="GO" id="GO:0005634">
    <property type="term" value="C:nucleus"/>
    <property type="evidence" value="ECO:0007669"/>
    <property type="project" value="UniProtKB-SubCell"/>
</dbReference>
<reference evidence="10 11" key="1">
    <citation type="journal article" date="2019" name="Proc. Natl. Acad. Sci. U.S.A.">
        <title>Regulatory changes in pterin and carotenoid genes underlie balanced color polymorphisms in the wall lizard.</title>
        <authorList>
            <person name="Andrade P."/>
            <person name="Pinho C."/>
            <person name="Perez I de Lanuza G."/>
            <person name="Afonso S."/>
            <person name="Brejcha J."/>
            <person name="Rubin C.J."/>
            <person name="Wallerman O."/>
            <person name="Pereira P."/>
            <person name="Sabatino S.J."/>
            <person name="Bellati A."/>
            <person name="Pellitteri-Rosa D."/>
            <person name="Bosakova Z."/>
            <person name="Bunikis I."/>
            <person name="Carretero M.A."/>
            <person name="Feiner N."/>
            <person name="Marsik P."/>
            <person name="Pauperio F."/>
            <person name="Salvi D."/>
            <person name="Soler L."/>
            <person name="While G.M."/>
            <person name="Uller T."/>
            <person name="Font E."/>
            <person name="Andersson L."/>
            <person name="Carneiro M."/>
        </authorList>
    </citation>
    <scope>NUCLEOTIDE SEQUENCE</scope>
</reference>
<keyword evidence="3" id="KW-0677">Repeat</keyword>
<feature type="compositionally biased region" description="Polar residues" evidence="8">
    <location>
        <begin position="17"/>
        <end position="28"/>
    </location>
</feature>
<comment type="subcellular location">
    <subcellularLocation>
        <location evidence="1">Nucleus</location>
    </subcellularLocation>
</comment>
<evidence type="ECO:0000256" key="5">
    <source>
        <dbReference type="ARBA" id="ARBA00022833"/>
    </source>
</evidence>
<dbReference type="SUPFAM" id="SSF57667">
    <property type="entry name" value="beta-beta-alpha zinc fingers"/>
    <property type="match status" value="1"/>
</dbReference>
<dbReference type="PANTHER" id="PTHR24388:SF54">
    <property type="entry name" value="PROTEIN ESCARGOT"/>
    <property type="match status" value="1"/>
</dbReference>
<evidence type="ECO:0000256" key="6">
    <source>
        <dbReference type="ARBA" id="ARBA00023242"/>
    </source>
</evidence>
<feature type="domain" description="C2H2-type" evidence="9">
    <location>
        <begin position="188"/>
        <end position="212"/>
    </location>
</feature>
<accession>A0A670K238</accession>
<dbReference type="Pfam" id="PF23611">
    <property type="entry name" value="zf-C2H2_16"/>
    <property type="match status" value="1"/>
</dbReference>
<reference evidence="10" key="2">
    <citation type="submission" date="2025-08" db="UniProtKB">
        <authorList>
            <consortium name="Ensembl"/>
        </authorList>
    </citation>
    <scope>IDENTIFICATION</scope>
</reference>
<keyword evidence="11" id="KW-1185">Reference proteome</keyword>
<keyword evidence="4 7" id="KW-0863">Zinc-finger</keyword>
<dbReference type="InterPro" id="IPR050527">
    <property type="entry name" value="Snail/Krueppel_Znf"/>
</dbReference>
<evidence type="ECO:0000256" key="1">
    <source>
        <dbReference type="ARBA" id="ARBA00004123"/>
    </source>
</evidence>
<evidence type="ECO:0000313" key="11">
    <source>
        <dbReference type="Proteomes" id="UP000472272"/>
    </source>
</evidence>
<dbReference type="PROSITE" id="PS00028">
    <property type="entry name" value="ZINC_FINGER_C2H2_1"/>
    <property type="match status" value="1"/>
</dbReference>
<dbReference type="InterPro" id="IPR056438">
    <property type="entry name" value="Znf-C2H2_CTCF"/>
</dbReference>
<evidence type="ECO:0000256" key="7">
    <source>
        <dbReference type="PROSITE-ProRule" id="PRU00042"/>
    </source>
</evidence>
<gene>
    <name evidence="10" type="primary">ZNF142</name>
</gene>
<dbReference type="Proteomes" id="UP000472272">
    <property type="component" value="Chromosome 1"/>
</dbReference>